<keyword evidence="12" id="KW-1185">Reference proteome</keyword>
<dbReference type="FunCoup" id="G7E860">
    <property type="interactions" value="276"/>
</dbReference>
<dbReference type="GO" id="GO:0005681">
    <property type="term" value="C:spliceosomal complex"/>
    <property type="evidence" value="ECO:0007669"/>
    <property type="project" value="UniProtKB-KW"/>
</dbReference>
<dbReference type="InterPro" id="IPR040002">
    <property type="entry name" value="Sm-like_LSM3"/>
</dbReference>
<keyword evidence="6 9" id="KW-0508">mRNA splicing</keyword>
<organism evidence="11 12">
    <name type="scientific">Mixia osmundae (strain CBS 9802 / IAM 14324 / JCM 22182 / KY 12970)</name>
    <dbReference type="NCBI Taxonomy" id="764103"/>
    <lineage>
        <taxon>Eukaryota</taxon>
        <taxon>Fungi</taxon>
        <taxon>Dikarya</taxon>
        <taxon>Basidiomycota</taxon>
        <taxon>Pucciniomycotina</taxon>
        <taxon>Mixiomycetes</taxon>
        <taxon>Mixiales</taxon>
        <taxon>Mixiaceae</taxon>
        <taxon>Mixia</taxon>
    </lineage>
</organism>
<protein>
    <recommendedName>
        <fullName evidence="9">LSM complex subunit LSM3</fullName>
    </recommendedName>
</protein>
<evidence type="ECO:0000256" key="4">
    <source>
        <dbReference type="ARBA" id="ARBA00022728"/>
    </source>
</evidence>
<feature type="domain" description="Sm" evidence="10">
    <location>
        <begin position="12"/>
        <end position="99"/>
    </location>
</feature>
<comment type="function">
    <text evidence="9">Binds specifically to the 3'-terminal U-tract of U6 snRNA.</text>
</comment>
<comment type="caution">
    <text evidence="11">The sequence shown here is derived from an EMBL/GenBank/DDBJ whole genome shotgun (WGS) entry which is preliminary data.</text>
</comment>
<accession>G7E860</accession>
<dbReference type="PANTHER" id="PTHR13110">
    <property type="entry name" value="U6 SNRNA-ASSOCIATED SM-LIKE PROTEIN LSM3"/>
    <property type="match status" value="1"/>
</dbReference>
<dbReference type="InterPro" id="IPR001163">
    <property type="entry name" value="Sm_dom_euk/arc"/>
</dbReference>
<name>G7E860_MIXOS</name>
<dbReference type="HOGENOM" id="CLU_076902_5_0_1"/>
<sequence>MADGLADAGVQEPFDLIRLSLSERVFIKLRGDREIRGVLHAYDQHMNMILGEVEETQTIVDLDESAAQPVGTLRQVKRQIDCLFVRGDSVVLLATRRSLPGLSPGAVICTAAPSPFGRHTLRMHGQCPQSIDR</sequence>
<evidence type="ECO:0000313" key="11">
    <source>
        <dbReference type="EMBL" id="GAA99020.1"/>
    </source>
</evidence>
<dbReference type="InterPro" id="IPR010920">
    <property type="entry name" value="LSM_dom_sf"/>
</dbReference>
<dbReference type="SUPFAM" id="SSF50182">
    <property type="entry name" value="Sm-like ribonucleoproteins"/>
    <property type="match status" value="1"/>
</dbReference>
<evidence type="ECO:0000256" key="2">
    <source>
        <dbReference type="ARBA" id="ARBA00006850"/>
    </source>
</evidence>
<evidence type="ECO:0000259" key="10">
    <source>
        <dbReference type="PROSITE" id="PS52002"/>
    </source>
</evidence>
<dbReference type="InterPro" id="IPR047575">
    <property type="entry name" value="Sm"/>
</dbReference>
<dbReference type="STRING" id="764103.G7E860"/>
<dbReference type="CDD" id="cd01730">
    <property type="entry name" value="LSm3"/>
    <property type="match status" value="1"/>
</dbReference>
<dbReference type="GO" id="GO:0046540">
    <property type="term" value="C:U4/U6 x U5 tri-snRNP complex"/>
    <property type="evidence" value="ECO:0007669"/>
    <property type="project" value="UniProtKB-UniRule"/>
</dbReference>
<evidence type="ECO:0000313" key="12">
    <source>
        <dbReference type="Proteomes" id="UP000009131"/>
    </source>
</evidence>
<dbReference type="Proteomes" id="UP000009131">
    <property type="component" value="Unassembled WGS sequence"/>
</dbReference>
<dbReference type="AlphaFoldDB" id="G7E860"/>
<dbReference type="GO" id="GO:0003723">
    <property type="term" value="F:RNA binding"/>
    <property type="evidence" value="ECO:0007669"/>
    <property type="project" value="UniProtKB-UniRule"/>
</dbReference>
<dbReference type="GO" id="GO:0000398">
    <property type="term" value="P:mRNA splicing, via spliceosome"/>
    <property type="evidence" value="ECO:0007669"/>
    <property type="project" value="UniProtKB-UniRule"/>
</dbReference>
<evidence type="ECO:0000256" key="3">
    <source>
        <dbReference type="ARBA" id="ARBA00022664"/>
    </source>
</evidence>
<evidence type="ECO:0000256" key="9">
    <source>
        <dbReference type="RuleBase" id="RU365046"/>
    </source>
</evidence>
<keyword evidence="5 9" id="KW-0694">RNA-binding</keyword>
<proteinExistence type="inferred from homology"/>
<evidence type="ECO:0000256" key="1">
    <source>
        <dbReference type="ARBA" id="ARBA00004123"/>
    </source>
</evidence>
<keyword evidence="4 9" id="KW-0747">Spliceosome</keyword>
<dbReference type="Pfam" id="PF01423">
    <property type="entry name" value="LSM"/>
    <property type="match status" value="1"/>
</dbReference>
<dbReference type="eggNOG" id="KOG3460">
    <property type="taxonomic scope" value="Eukaryota"/>
</dbReference>
<comment type="similarity">
    <text evidence="2 9">Belongs to the snRNP Sm proteins family.</text>
</comment>
<reference evidence="11 12" key="2">
    <citation type="journal article" date="2012" name="Open Biol.">
        <title>Characteristics of nucleosomes and linker DNA regions on the genome of the basidiomycete Mixia osmundae revealed by mono- and dinucleosome mapping.</title>
        <authorList>
            <person name="Nishida H."/>
            <person name="Kondo S."/>
            <person name="Matsumoto T."/>
            <person name="Suzuki Y."/>
            <person name="Yoshikawa H."/>
            <person name="Taylor T.D."/>
            <person name="Sugiyama J."/>
        </authorList>
    </citation>
    <scope>NUCLEOTIDE SEQUENCE [LARGE SCALE GENOMIC DNA]</scope>
    <source>
        <strain evidence="12">CBS 9802 / IAM 14324 / JCM 22182 / KY 12970</strain>
    </source>
</reference>
<dbReference type="SMART" id="SM00651">
    <property type="entry name" value="Sm"/>
    <property type="match status" value="1"/>
</dbReference>
<evidence type="ECO:0000256" key="5">
    <source>
        <dbReference type="ARBA" id="ARBA00022884"/>
    </source>
</evidence>
<keyword evidence="3 9" id="KW-0507">mRNA processing</keyword>
<keyword evidence="7 9" id="KW-0539">Nucleus</keyword>
<dbReference type="OrthoDB" id="29543at2759"/>
<evidence type="ECO:0000256" key="6">
    <source>
        <dbReference type="ARBA" id="ARBA00023187"/>
    </source>
</evidence>
<dbReference type="Gene3D" id="2.30.30.100">
    <property type="match status" value="1"/>
</dbReference>
<comment type="subunit">
    <text evidence="9">LSm subunits form a heteromer with a doughnut shape.</text>
</comment>
<comment type="subcellular location">
    <subcellularLocation>
        <location evidence="1 9">Nucleus</location>
    </subcellularLocation>
</comment>
<dbReference type="PROSITE" id="PS52002">
    <property type="entry name" value="SM"/>
    <property type="match status" value="1"/>
</dbReference>
<dbReference type="EMBL" id="BABT02000170">
    <property type="protein sequence ID" value="GAA99020.1"/>
    <property type="molecule type" value="Genomic_DNA"/>
</dbReference>
<evidence type="ECO:0000256" key="8">
    <source>
        <dbReference type="ARBA" id="ARBA00023274"/>
    </source>
</evidence>
<dbReference type="GO" id="GO:0005688">
    <property type="term" value="C:U6 snRNP"/>
    <property type="evidence" value="ECO:0007669"/>
    <property type="project" value="UniProtKB-UniRule"/>
</dbReference>
<evidence type="ECO:0000256" key="7">
    <source>
        <dbReference type="ARBA" id="ARBA00023242"/>
    </source>
</evidence>
<gene>
    <name evidence="11" type="primary">Mo05709</name>
    <name evidence="9" type="synonym">LSM3</name>
    <name evidence="11" type="ORF">E5Q_05709</name>
</gene>
<dbReference type="InParanoid" id="G7E860"/>
<dbReference type="RefSeq" id="XP_014571006.1">
    <property type="nucleotide sequence ID" value="XM_014715520.1"/>
</dbReference>
<reference evidence="11 12" key="1">
    <citation type="journal article" date="2011" name="J. Gen. Appl. Microbiol.">
        <title>Draft genome sequencing of the enigmatic basidiomycete Mixia osmundae.</title>
        <authorList>
            <person name="Nishida H."/>
            <person name="Nagatsuka Y."/>
            <person name="Sugiyama J."/>
        </authorList>
    </citation>
    <scope>NUCLEOTIDE SEQUENCE [LARGE SCALE GENOMIC DNA]</scope>
    <source>
        <strain evidence="12">CBS 9802 / IAM 14324 / JCM 22182 / KY 12970</strain>
    </source>
</reference>
<dbReference type="InterPro" id="IPR034105">
    <property type="entry name" value="Lsm3"/>
</dbReference>
<keyword evidence="8 9" id="KW-0687">Ribonucleoprotein</keyword>